<feature type="domain" description="Lipoyl-binding" evidence="11">
    <location>
        <begin position="3"/>
        <end position="77"/>
    </location>
</feature>
<dbReference type="Gene3D" id="2.40.50.100">
    <property type="match status" value="2"/>
</dbReference>
<feature type="compositionally biased region" description="Low complexity" evidence="10">
    <location>
        <begin position="195"/>
        <end position="205"/>
    </location>
</feature>
<dbReference type="GO" id="GO:0031405">
    <property type="term" value="F:lipoic acid binding"/>
    <property type="evidence" value="ECO:0007669"/>
    <property type="project" value="TreeGrafter"/>
</dbReference>
<gene>
    <name evidence="13" type="primary">aceF</name>
    <name evidence="13" type="ORF">NFC81_05775</name>
</gene>
<keyword evidence="5 9" id="KW-0450">Lipoyl</keyword>
<evidence type="ECO:0000256" key="4">
    <source>
        <dbReference type="ARBA" id="ARBA00022737"/>
    </source>
</evidence>
<dbReference type="Pfam" id="PF00198">
    <property type="entry name" value="2-oxoacid_dh"/>
    <property type="match status" value="1"/>
</dbReference>
<dbReference type="PROSITE" id="PS50968">
    <property type="entry name" value="BIOTINYL_LIPOYL"/>
    <property type="match status" value="2"/>
</dbReference>
<feature type="domain" description="Peripheral subunit-binding (PSBD)" evidence="12">
    <location>
        <begin position="246"/>
        <end position="283"/>
    </location>
</feature>
<dbReference type="RefSeq" id="WP_304996579.1">
    <property type="nucleotide sequence ID" value="NZ_CP101717.1"/>
</dbReference>
<dbReference type="GO" id="GO:0005737">
    <property type="term" value="C:cytoplasm"/>
    <property type="evidence" value="ECO:0007669"/>
    <property type="project" value="TreeGrafter"/>
</dbReference>
<dbReference type="Gene3D" id="4.10.320.10">
    <property type="entry name" value="E3-binding domain"/>
    <property type="match status" value="1"/>
</dbReference>
<evidence type="ECO:0000256" key="5">
    <source>
        <dbReference type="ARBA" id="ARBA00022823"/>
    </source>
</evidence>
<keyword evidence="6 9" id="KW-0012">Acyltransferase</keyword>
<feature type="region of interest" description="Disordered" evidence="10">
    <location>
        <begin position="84"/>
        <end position="116"/>
    </location>
</feature>
<dbReference type="GO" id="GO:0004742">
    <property type="term" value="F:dihydrolipoyllysine-residue acetyltransferase activity"/>
    <property type="evidence" value="ECO:0007669"/>
    <property type="project" value="UniProtKB-UniRule"/>
</dbReference>
<evidence type="ECO:0000256" key="7">
    <source>
        <dbReference type="ARBA" id="ARBA00025211"/>
    </source>
</evidence>
<dbReference type="InterPro" id="IPR036625">
    <property type="entry name" value="E3-bd_dom_sf"/>
</dbReference>
<dbReference type="NCBIfam" id="TIGR01348">
    <property type="entry name" value="PDHac_trf_long"/>
    <property type="match status" value="1"/>
</dbReference>
<dbReference type="AlphaFoldDB" id="A0AB38YJ35"/>
<evidence type="ECO:0000256" key="6">
    <source>
        <dbReference type="ARBA" id="ARBA00023315"/>
    </source>
</evidence>
<dbReference type="PROSITE" id="PS51826">
    <property type="entry name" value="PSBD"/>
    <property type="match status" value="1"/>
</dbReference>
<evidence type="ECO:0000256" key="10">
    <source>
        <dbReference type="SAM" id="MobiDB-lite"/>
    </source>
</evidence>
<sequence>MATEIIKVPDIGTSDKVTVVEVSVKVGDVIAEDDTLIVLETDKASMDVPAPMAGKVTKLKIAEGDEIGEGDEILYLEVEKAEAGNASSDSDNASTAPAQKSAEKAEAAPEAPAASGAVKPIEVPDIGTTEAVEIIEVHVSVGDIIAADDAIVTLETDKASMEVPAPEGGEVVSVKVKVGDSVSLGDQLIEIRAAGGSAPAESKPAAPEKAEKAAEPEVPAAAKKVHAPAIVTGDDDELIRPSKPVHAGPAVRLLARELGVDLAQVRGSGPRERILKEDLTAFVKKKMREPERVSAGAGIPAVPDQDFSKFGSIEVKEMGRIQQLTAANMARNWLNIPHVTQFDEADVTDLESFRNSLKPQMEKRGVKISPLAFLVKACAAALHEFPNFNVSLMADGKHIVQKHYVNIGIAVDTPNGLIVPVIKDADKKSIWQIAEEIIDFAQRGRKGQIKSNEMQGGCFTISSLGGLGGTAFTPIVNAPEVAILGVSKNQVKPFWTGKEFVPRTFTPLSLSYDHRAVNGADAAKFTTYVCEALTDLRRILL</sequence>
<dbReference type="PROSITE" id="PS00189">
    <property type="entry name" value="LIPOYL"/>
    <property type="match status" value="2"/>
</dbReference>
<name>A0AB38YJ35_9GAMM</name>
<dbReference type="InterPro" id="IPR050743">
    <property type="entry name" value="2-oxoacid_DH_E2_comp"/>
</dbReference>
<reference evidence="13" key="1">
    <citation type="submission" date="2022-07" db="EMBL/GenBank/DDBJ databases">
        <title>Complete genome sequence of Salinispirillum sp. LH10-3-1 capable of multiple carbohydrate inversion isolated from a soda lake.</title>
        <authorList>
            <person name="Liu J."/>
            <person name="Zhai Y."/>
            <person name="Zhang H."/>
            <person name="Yang H."/>
            <person name="Qu J."/>
            <person name="Li J."/>
        </authorList>
    </citation>
    <scope>NUCLEOTIDE SEQUENCE</scope>
    <source>
        <strain evidence="13">LH 10-3-1</strain>
    </source>
</reference>
<keyword evidence="3 9" id="KW-0808">Transferase</keyword>
<feature type="region of interest" description="Disordered" evidence="10">
    <location>
        <begin position="195"/>
        <end position="224"/>
    </location>
</feature>
<comment type="function">
    <text evidence="7">The pyruvate dehydrogenase complex catalyzes the overall conversion of pyruvate to acetyl-CoA and CO(2). It contains multiple copies of three enzymatic components: pyruvate dehydrogenase (E1), dihydrolipoamide acetyltransferase (E2) and lipoamide dehydrogenase (E3).</text>
</comment>
<comment type="catalytic activity">
    <reaction evidence="8 9">
        <text>N(6)-[(R)-dihydrolipoyl]-L-lysyl-[protein] + acetyl-CoA = N(6)-[(R)-S(8)-acetyldihydrolipoyl]-L-lysyl-[protein] + CoA</text>
        <dbReference type="Rhea" id="RHEA:17017"/>
        <dbReference type="Rhea" id="RHEA-COMP:10475"/>
        <dbReference type="Rhea" id="RHEA-COMP:10478"/>
        <dbReference type="ChEBI" id="CHEBI:57287"/>
        <dbReference type="ChEBI" id="CHEBI:57288"/>
        <dbReference type="ChEBI" id="CHEBI:83100"/>
        <dbReference type="ChEBI" id="CHEBI:83111"/>
        <dbReference type="EC" id="2.3.1.12"/>
    </reaction>
</comment>
<evidence type="ECO:0000313" key="13">
    <source>
        <dbReference type="EMBL" id="WLD59288.1"/>
    </source>
</evidence>
<protein>
    <recommendedName>
        <fullName evidence="9">Acetyltransferase component of pyruvate dehydrogenase complex</fullName>
        <ecNumber evidence="9">2.3.1.12</ecNumber>
    </recommendedName>
</protein>
<dbReference type="CDD" id="cd06849">
    <property type="entry name" value="lipoyl_domain"/>
    <property type="match status" value="2"/>
</dbReference>
<comment type="similarity">
    <text evidence="1 9">Belongs to the 2-oxoacid dehydrogenase family.</text>
</comment>
<dbReference type="InterPro" id="IPR000089">
    <property type="entry name" value="Biotin_lipoyl"/>
</dbReference>
<comment type="cofactor">
    <cofactor evidence="9">
        <name>(R)-lipoate</name>
        <dbReference type="ChEBI" id="CHEBI:83088"/>
    </cofactor>
    <text evidence="9">Binds 2 lipoyl cofactors covalently.</text>
</comment>
<dbReference type="InterPro" id="IPR004167">
    <property type="entry name" value="PSBD"/>
</dbReference>
<evidence type="ECO:0000259" key="12">
    <source>
        <dbReference type="PROSITE" id="PS51826"/>
    </source>
</evidence>
<dbReference type="EC" id="2.3.1.12" evidence="9"/>
<organism evidence="13">
    <name type="scientific">Salinispirillum sp. LH 10-3-1</name>
    <dbReference type="NCBI Taxonomy" id="2952525"/>
    <lineage>
        <taxon>Bacteria</taxon>
        <taxon>Pseudomonadati</taxon>
        <taxon>Pseudomonadota</taxon>
        <taxon>Gammaproteobacteria</taxon>
        <taxon>Oceanospirillales</taxon>
        <taxon>Saccharospirillaceae</taxon>
        <taxon>Salinispirillum</taxon>
    </lineage>
</organism>
<evidence type="ECO:0000256" key="3">
    <source>
        <dbReference type="ARBA" id="ARBA00022679"/>
    </source>
</evidence>
<dbReference type="GO" id="GO:0006086">
    <property type="term" value="P:pyruvate decarboxylation to acetyl-CoA"/>
    <property type="evidence" value="ECO:0007669"/>
    <property type="project" value="UniProtKB-UniRule"/>
</dbReference>
<evidence type="ECO:0000259" key="11">
    <source>
        <dbReference type="PROSITE" id="PS50968"/>
    </source>
</evidence>
<dbReference type="Gene3D" id="3.30.559.10">
    <property type="entry name" value="Chloramphenicol acetyltransferase-like domain"/>
    <property type="match status" value="1"/>
</dbReference>
<comment type="subunit">
    <text evidence="2 9">Forms a 24-polypeptide structural core with octahedral symmetry.</text>
</comment>
<dbReference type="InterPro" id="IPR006256">
    <property type="entry name" value="AcTrfase_Pyrv_DH_cplx"/>
</dbReference>
<feature type="compositionally biased region" description="Basic and acidic residues" evidence="10">
    <location>
        <begin position="206"/>
        <end position="215"/>
    </location>
</feature>
<dbReference type="EMBL" id="CP101717">
    <property type="protein sequence ID" value="WLD59288.1"/>
    <property type="molecule type" value="Genomic_DNA"/>
</dbReference>
<dbReference type="FunFam" id="3.30.559.10:FF:000004">
    <property type="entry name" value="Acetyltransferase component of pyruvate dehydrogenase complex"/>
    <property type="match status" value="1"/>
</dbReference>
<dbReference type="InterPro" id="IPR003016">
    <property type="entry name" value="2-oxoA_DH_lipoyl-BS"/>
</dbReference>
<dbReference type="SUPFAM" id="SSF47005">
    <property type="entry name" value="Peripheral subunit-binding domain of 2-oxo acid dehydrogenase complex"/>
    <property type="match status" value="1"/>
</dbReference>
<evidence type="ECO:0000256" key="2">
    <source>
        <dbReference type="ARBA" id="ARBA00011484"/>
    </source>
</evidence>
<dbReference type="InterPro" id="IPR023213">
    <property type="entry name" value="CAT-like_dom_sf"/>
</dbReference>
<feature type="domain" description="Lipoyl-binding" evidence="11">
    <location>
        <begin position="118"/>
        <end position="192"/>
    </location>
</feature>
<dbReference type="GO" id="GO:0045254">
    <property type="term" value="C:pyruvate dehydrogenase complex"/>
    <property type="evidence" value="ECO:0007669"/>
    <property type="project" value="UniProtKB-UniRule"/>
</dbReference>
<dbReference type="Pfam" id="PF02817">
    <property type="entry name" value="E3_binding"/>
    <property type="match status" value="1"/>
</dbReference>
<dbReference type="SUPFAM" id="SSF51230">
    <property type="entry name" value="Single hybrid motif"/>
    <property type="match status" value="2"/>
</dbReference>
<keyword evidence="4" id="KW-0677">Repeat</keyword>
<dbReference type="SUPFAM" id="SSF52777">
    <property type="entry name" value="CoA-dependent acyltransferases"/>
    <property type="match status" value="1"/>
</dbReference>
<accession>A0AB38YJ35</accession>
<dbReference type="PANTHER" id="PTHR43178:SF2">
    <property type="entry name" value="DIHYDROLIPOYLLYSINE-RESIDUE ACETYLTRANSFERASE COMPONENT OF PYRUVATE DEHYDROGENASE COMPLEX"/>
    <property type="match status" value="1"/>
</dbReference>
<evidence type="ECO:0000256" key="9">
    <source>
        <dbReference type="RuleBase" id="RU361137"/>
    </source>
</evidence>
<dbReference type="PANTHER" id="PTHR43178">
    <property type="entry name" value="DIHYDROLIPOAMIDE ACETYLTRANSFERASE COMPONENT OF PYRUVATE DEHYDROGENASE COMPLEX"/>
    <property type="match status" value="1"/>
</dbReference>
<proteinExistence type="inferred from homology"/>
<dbReference type="InterPro" id="IPR001078">
    <property type="entry name" value="2-oxoacid_DH_actylTfrase"/>
</dbReference>
<feature type="compositionally biased region" description="Low complexity" evidence="10">
    <location>
        <begin position="85"/>
        <end position="100"/>
    </location>
</feature>
<dbReference type="InterPro" id="IPR011053">
    <property type="entry name" value="Single_hybrid_motif"/>
</dbReference>
<evidence type="ECO:0000256" key="1">
    <source>
        <dbReference type="ARBA" id="ARBA00007317"/>
    </source>
</evidence>
<dbReference type="Pfam" id="PF00364">
    <property type="entry name" value="Biotin_lipoyl"/>
    <property type="match status" value="2"/>
</dbReference>
<evidence type="ECO:0000256" key="8">
    <source>
        <dbReference type="ARBA" id="ARBA00048370"/>
    </source>
</evidence>